<comment type="caution">
    <text evidence="4">The sequence shown here is derived from an EMBL/GenBank/DDBJ whole genome shotgun (WGS) entry which is preliminary data.</text>
</comment>
<keyword evidence="2" id="KW-0732">Signal</keyword>
<keyword evidence="5" id="KW-1185">Reference proteome</keyword>
<proteinExistence type="inferred from homology"/>
<feature type="signal peptide" evidence="2">
    <location>
        <begin position="1"/>
        <end position="24"/>
    </location>
</feature>
<evidence type="ECO:0000256" key="2">
    <source>
        <dbReference type="SAM" id="SignalP"/>
    </source>
</evidence>
<comment type="similarity">
    <text evidence="1">Belongs to the SMP-30/CGR1 family.</text>
</comment>
<dbReference type="InterPro" id="IPR005511">
    <property type="entry name" value="SMP-30"/>
</dbReference>
<accession>A0ABN1JW04</accession>
<dbReference type="PROSITE" id="PS51257">
    <property type="entry name" value="PROKAR_LIPOPROTEIN"/>
    <property type="match status" value="1"/>
</dbReference>
<dbReference type="Pfam" id="PF08450">
    <property type="entry name" value="SGL"/>
    <property type="match status" value="1"/>
</dbReference>
<feature type="chain" id="PRO_5045746520" evidence="2">
    <location>
        <begin position="25"/>
        <end position="327"/>
    </location>
</feature>
<dbReference type="PRINTS" id="PR01790">
    <property type="entry name" value="SMP30FAMILY"/>
</dbReference>
<protein>
    <submittedName>
        <fullName evidence="4">SMP-30/gluconolactonase/LRE family protein</fullName>
    </submittedName>
</protein>
<name>A0ABN1JW04_9FLAO</name>
<dbReference type="RefSeq" id="WP_343798811.1">
    <property type="nucleotide sequence ID" value="NZ_BAAAGF010000004.1"/>
</dbReference>
<dbReference type="PANTHER" id="PTHR10907">
    <property type="entry name" value="REGUCALCIN"/>
    <property type="match status" value="1"/>
</dbReference>
<organism evidence="4 5">
    <name type="scientific">Gaetbulibacter jejuensis</name>
    <dbReference type="NCBI Taxonomy" id="584607"/>
    <lineage>
        <taxon>Bacteria</taxon>
        <taxon>Pseudomonadati</taxon>
        <taxon>Bacteroidota</taxon>
        <taxon>Flavobacteriia</taxon>
        <taxon>Flavobacteriales</taxon>
        <taxon>Flavobacteriaceae</taxon>
        <taxon>Gaetbulibacter</taxon>
    </lineage>
</organism>
<dbReference type="InterPro" id="IPR013658">
    <property type="entry name" value="SGL"/>
</dbReference>
<sequence length="327" mass="35970">MQIKTITTYLLFCIALSIISCKEATTTALNTSNTLKHKAVLEYQIQSKLGEGSFWNYNTQELYWVDIQGKTLHIYNPKTKSNKSLVVPSMIGTVVPSTQSNKAIIALQDGIYSIDTNTGDLQLLSAVEQAITTNRFNDGKCDPSGRFWVGSIAFDETPHAAKLYMLDNNQNAILKKDSVTISNGIVWTRDKTTMYYIDTPTSEIKAYDYNDPTGAISNERVAVKVSDTLGYPDGMTIDEHDNLWVGLWNGSAVGCFNPKTGNLITKIEVPALNVTSCAFGGKNLDTLYITTATKDMGTEQLKQFPLAGSIFKAVPGVKGVKGHFYKE</sequence>
<reference evidence="4 5" key="1">
    <citation type="journal article" date="2019" name="Int. J. Syst. Evol. Microbiol.">
        <title>The Global Catalogue of Microorganisms (GCM) 10K type strain sequencing project: providing services to taxonomists for standard genome sequencing and annotation.</title>
        <authorList>
            <consortium name="The Broad Institute Genomics Platform"/>
            <consortium name="The Broad Institute Genome Sequencing Center for Infectious Disease"/>
            <person name="Wu L."/>
            <person name="Ma J."/>
        </authorList>
    </citation>
    <scope>NUCLEOTIDE SEQUENCE [LARGE SCALE GENOMIC DNA]</scope>
    <source>
        <strain evidence="4 5">JCM 15976</strain>
    </source>
</reference>
<dbReference type="InterPro" id="IPR011042">
    <property type="entry name" value="6-blade_b-propeller_TolB-like"/>
</dbReference>
<evidence type="ECO:0000313" key="4">
    <source>
        <dbReference type="EMBL" id="GAA0747713.1"/>
    </source>
</evidence>
<evidence type="ECO:0000256" key="1">
    <source>
        <dbReference type="ARBA" id="ARBA00008853"/>
    </source>
</evidence>
<gene>
    <name evidence="4" type="ORF">GCM10009431_25440</name>
</gene>
<dbReference type="SUPFAM" id="SSF63829">
    <property type="entry name" value="Calcium-dependent phosphotriesterase"/>
    <property type="match status" value="1"/>
</dbReference>
<dbReference type="PANTHER" id="PTHR10907:SF47">
    <property type="entry name" value="REGUCALCIN"/>
    <property type="match status" value="1"/>
</dbReference>
<evidence type="ECO:0000259" key="3">
    <source>
        <dbReference type="Pfam" id="PF08450"/>
    </source>
</evidence>
<feature type="domain" description="SMP-30/Gluconolactonase/LRE-like region" evidence="3">
    <location>
        <begin position="49"/>
        <end position="293"/>
    </location>
</feature>
<dbReference type="Gene3D" id="2.120.10.30">
    <property type="entry name" value="TolB, C-terminal domain"/>
    <property type="match status" value="1"/>
</dbReference>
<evidence type="ECO:0000313" key="5">
    <source>
        <dbReference type="Proteomes" id="UP001500736"/>
    </source>
</evidence>
<dbReference type="EMBL" id="BAAAGF010000004">
    <property type="protein sequence ID" value="GAA0747713.1"/>
    <property type="molecule type" value="Genomic_DNA"/>
</dbReference>
<dbReference type="Proteomes" id="UP001500736">
    <property type="component" value="Unassembled WGS sequence"/>
</dbReference>